<dbReference type="InterPro" id="IPR012854">
    <property type="entry name" value="Cu_amine_oxidase-like_N"/>
</dbReference>
<dbReference type="RefSeq" id="WP_345585752.1">
    <property type="nucleotide sequence ID" value="NZ_BAABJG010000003.1"/>
</dbReference>
<proteinExistence type="predicted"/>
<evidence type="ECO:0000313" key="2">
    <source>
        <dbReference type="EMBL" id="MFD1221658.1"/>
    </source>
</evidence>
<comment type="caution">
    <text evidence="2">The sequence shown here is derived from an EMBL/GenBank/DDBJ whole genome shotgun (WGS) entry which is preliminary data.</text>
</comment>
<sequence length="288" mass="32711">MVLKKTKLIVSLSLLIIGLSSFGIQDINAWEQKILIYLNGKEKTDWNPQFIDGRVYVPVRSIAESLGAKVSWDDQRHAVDINADIKMIASIPEEETYLYALNKADNLYKDLILSIKGVKKVFNWDTIAMIEDLPQLSYLDLNNDQKKELVIILSQGHGTGYSNEAIHIINPENFTEYNIENPLDIVKNNVTTRIISDTEVEIQIGDAISKINVKDVPYEYSQLFPANISEIRYENFIQYEMSNNTIKAAVGVEGDYLKSIGDIVIEYSFKDEGFTMNNISFKKTSLPN</sequence>
<reference evidence="3" key="1">
    <citation type="journal article" date="2019" name="Int. J. Syst. Evol. Microbiol.">
        <title>The Global Catalogue of Microorganisms (GCM) 10K type strain sequencing project: providing services to taxonomists for standard genome sequencing and annotation.</title>
        <authorList>
            <consortium name="The Broad Institute Genomics Platform"/>
            <consortium name="The Broad Institute Genome Sequencing Center for Infectious Disease"/>
            <person name="Wu L."/>
            <person name="Ma J."/>
        </authorList>
    </citation>
    <scope>NUCLEOTIDE SEQUENCE [LARGE SCALE GENOMIC DNA]</scope>
    <source>
        <strain evidence="3">CCUG 53270</strain>
    </source>
</reference>
<accession>A0ABW3UL02</accession>
<protein>
    <submittedName>
        <fullName evidence="2">Copper amine oxidase N-terminal domain-containing protein</fullName>
    </submittedName>
</protein>
<dbReference type="Proteomes" id="UP001597180">
    <property type="component" value="Unassembled WGS sequence"/>
</dbReference>
<name>A0ABW3UL02_9BACL</name>
<keyword evidence="3" id="KW-1185">Reference proteome</keyword>
<dbReference type="Pfam" id="PF07833">
    <property type="entry name" value="Cu_amine_oxidN1"/>
    <property type="match status" value="1"/>
</dbReference>
<dbReference type="SUPFAM" id="SSF55383">
    <property type="entry name" value="Copper amine oxidase, domain N"/>
    <property type="match status" value="1"/>
</dbReference>
<dbReference type="EMBL" id="JBHTLU010000019">
    <property type="protein sequence ID" value="MFD1221658.1"/>
    <property type="molecule type" value="Genomic_DNA"/>
</dbReference>
<feature type="domain" description="Copper amine oxidase-like N-terminal" evidence="1">
    <location>
        <begin position="38"/>
        <end position="88"/>
    </location>
</feature>
<dbReference type="InterPro" id="IPR036582">
    <property type="entry name" value="Mao_N_sf"/>
</dbReference>
<evidence type="ECO:0000259" key="1">
    <source>
        <dbReference type="Pfam" id="PF07833"/>
    </source>
</evidence>
<organism evidence="2 3">
    <name type="scientific">Paenibacillus vulneris</name>
    <dbReference type="NCBI Taxonomy" id="1133364"/>
    <lineage>
        <taxon>Bacteria</taxon>
        <taxon>Bacillati</taxon>
        <taxon>Bacillota</taxon>
        <taxon>Bacilli</taxon>
        <taxon>Bacillales</taxon>
        <taxon>Paenibacillaceae</taxon>
        <taxon>Paenibacillus</taxon>
    </lineage>
</organism>
<evidence type="ECO:0000313" key="3">
    <source>
        <dbReference type="Proteomes" id="UP001597180"/>
    </source>
</evidence>
<gene>
    <name evidence="2" type="ORF">ACFQ4B_16185</name>
</gene>